<dbReference type="PROSITE" id="PS51782">
    <property type="entry name" value="LYSM"/>
    <property type="match status" value="1"/>
</dbReference>
<dbReference type="Proteomes" id="UP000249794">
    <property type="component" value="Unassembled WGS sequence"/>
</dbReference>
<evidence type="ECO:0000313" key="3">
    <source>
        <dbReference type="Proteomes" id="UP000249794"/>
    </source>
</evidence>
<dbReference type="CDD" id="cd00118">
    <property type="entry name" value="LysM"/>
    <property type="match status" value="1"/>
</dbReference>
<dbReference type="Pfam" id="PF19266">
    <property type="entry name" value="CIS_tube"/>
    <property type="match status" value="1"/>
</dbReference>
<organism evidence="2 3">
    <name type="scientific">Phormidesmis priestleyi</name>
    <dbReference type="NCBI Taxonomy" id="268141"/>
    <lineage>
        <taxon>Bacteria</taxon>
        <taxon>Bacillati</taxon>
        <taxon>Cyanobacteriota</taxon>
        <taxon>Cyanophyceae</taxon>
        <taxon>Leptolyngbyales</taxon>
        <taxon>Leptolyngbyaceae</taxon>
        <taxon>Phormidesmis</taxon>
    </lineage>
</organism>
<reference evidence="3" key="1">
    <citation type="submission" date="2018-04" db="EMBL/GenBank/DDBJ databases">
        <authorList>
            <person name="Cornet L."/>
        </authorList>
    </citation>
    <scope>NUCLEOTIDE SEQUENCE [LARGE SCALE GENOMIC DNA]</scope>
</reference>
<dbReference type="AlphaFoldDB" id="A0A2W4X9F6"/>
<gene>
    <name evidence="2" type="ORF">DCF15_12535</name>
</gene>
<evidence type="ECO:0000313" key="2">
    <source>
        <dbReference type="EMBL" id="PZO53764.1"/>
    </source>
</evidence>
<proteinExistence type="predicted"/>
<accession>A0A2W4X9F6</accession>
<comment type="caution">
    <text evidence="2">The sequence shown here is derived from an EMBL/GenBank/DDBJ whole genome shotgun (WGS) entry which is preliminary data.</text>
</comment>
<sequence length="241" mass="26348">MKLAKLTIESEGSPQPSPIKVLFNPNSITLTKSGWLSSENGLIAKEAADMSLSVELFFDTSLPSATQSTSIRQAANAIAGRTSLLPKLSGRPKDVREYTNAITSLTQPKSGISKSGALRPPVCKLYWGKQEAFFQGVLKSVTQTLTRFSEDGTALRATLSCDFEAWEEPELIKKAQNPIDDPIRIVKRGETLSSIAAEEYGDPSLWRIIAAENRLVNPRLIRPGDVLTVPPLRADATEPRR</sequence>
<name>A0A2W4X9F6_9CYAN</name>
<protein>
    <submittedName>
        <fullName evidence="2">Peptidoglycan-binding LysM</fullName>
    </submittedName>
</protein>
<dbReference type="InterPro" id="IPR036779">
    <property type="entry name" value="LysM_dom_sf"/>
</dbReference>
<reference evidence="2 3" key="2">
    <citation type="submission" date="2018-06" db="EMBL/GenBank/DDBJ databases">
        <title>Metagenomic assembly of (sub)arctic Cyanobacteria and their associated microbiome from non-axenic cultures.</title>
        <authorList>
            <person name="Baurain D."/>
        </authorList>
    </citation>
    <scope>NUCLEOTIDE SEQUENCE [LARGE SCALE GENOMIC DNA]</scope>
    <source>
        <strain evidence="2">ULC027bin1</strain>
    </source>
</reference>
<dbReference type="Gene3D" id="3.10.350.10">
    <property type="entry name" value="LysM domain"/>
    <property type="match status" value="1"/>
</dbReference>
<dbReference type="SMART" id="SM00257">
    <property type="entry name" value="LysM"/>
    <property type="match status" value="1"/>
</dbReference>
<dbReference type="Pfam" id="PF01476">
    <property type="entry name" value="LysM"/>
    <property type="match status" value="1"/>
</dbReference>
<feature type="domain" description="LysM" evidence="1">
    <location>
        <begin position="182"/>
        <end position="229"/>
    </location>
</feature>
<dbReference type="EMBL" id="QBMP01000126">
    <property type="protein sequence ID" value="PZO53764.1"/>
    <property type="molecule type" value="Genomic_DNA"/>
</dbReference>
<dbReference type="InterPro" id="IPR018392">
    <property type="entry name" value="LysM"/>
</dbReference>
<evidence type="ECO:0000259" key="1">
    <source>
        <dbReference type="PROSITE" id="PS51782"/>
    </source>
</evidence>
<dbReference type="InterPro" id="IPR045361">
    <property type="entry name" value="CIS_tube_prot_N"/>
</dbReference>